<dbReference type="InterPro" id="IPR017438">
    <property type="entry name" value="ATP-NAD_kinase_N"/>
</dbReference>
<dbReference type="InterPro" id="IPR016064">
    <property type="entry name" value="NAD/diacylglycerol_kinase_sf"/>
</dbReference>
<keyword evidence="2" id="KW-0418">Kinase</keyword>
<dbReference type="AlphaFoldDB" id="A0AAE3EJC8"/>
<comment type="caution">
    <text evidence="2">The sequence shown here is derived from an EMBL/GenBank/DDBJ whole genome shotgun (WGS) entry which is preliminary data.</text>
</comment>
<dbReference type="GO" id="GO:0016301">
    <property type="term" value="F:kinase activity"/>
    <property type="evidence" value="ECO:0007669"/>
    <property type="project" value="UniProtKB-KW"/>
</dbReference>
<dbReference type="Gene3D" id="3.40.50.10330">
    <property type="entry name" value="Probable inorganic polyphosphate/atp-NAD kinase, domain 1"/>
    <property type="match status" value="1"/>
</dbReference>
<proteinExistence type="predicted"/>
<name>A0AAE3EJC8_9SPIR</name>
<keyword evidence="2" id="KW-0808">Transferase</keyword>
<evidence type="ECO:0000313" key="3">
    <source>
        <dbReference type="Proteomes" id="UP001198163"/>
    </source>
</evidence>
<dbReference type="Gene3D" id="2.60.200.40">
    <property type="match status" value="1"/>
</dbReference>
<accession>A0AAE3EJC8</accession>
<reference evidence="2" key="1">
    <citation type="submission" date="2021-08" db="EMBL/GenBank/DDBJ databases">
        <title>Comparative analyses of Brucepasteria parasyntrophica and Teretinema zuelzerae.</title>
        <authorList>
            <person name="Song Y."/>
            <person name="Brune A."/>
        </authorList>
    </citation>
    <scope>NUCLEOTIDE SEQUENCE</scope>
    <source>
        <strain evidence="2">DSM 1903</strain>
    </source>
</reference>
<keyword evidence="3" id="KW-1185">Reference proteome</keyword>
<feature type="domain" description="DAGKc" evidence="1">
    <location>
        <begin position="19"/>
        <end position="145"/>
    </location>
</feature>
<dbReference type="PROSITE" id="PS50146">
    <property type="entry name" value="DAGK"/>
    <property type="match status" value="1"/>
</dbReference>
<dbReference type="EMBL" id="JAINWA010000003">
    <property type="protein sequence ID" value="MCD1654544.1"/>
    <property type="molecule type" value="Genomic_DNA"/>
</dbReference>
<evidence type="ECO:0000259" key="1">
    <source>
        <dbReference type="PROSITE" id="PS50146"/>
    </source>
</evidence>
<evidence type="ECO:0000313" key="2">
    <source>
        <dbReference type="EMBL" id="MCD1654544.1"/>
    </source>
</evidence>
<dbReference type="SUPFAM" id="SSF111331">
    <property type="entry name" value="NAD kinase/diacylglycerol kinase-like"/>
    <property type="match status" value="1"/>
</dbReference>
<protein>
    <submittedName>
        <fullName evidence="2">Diacylglycerol kinase</fullName>
    </submittedName>
</protein>
<gene>
    <name evidence="2" type="ORF">K7J14_07470</name>
</gene>
<dbReference type="InterPro" id="IPR001206">
    <property type="entry name" value="Diacylglycerol_kinase_cat_dom"/>
</dbReference>
<organism evidence="2 3">
    <name type="scientific">Teretinema zuelzerae</name>
    <dbReference type="NCBI Taxonomy" id="156"/>
    <lineage>
        <taxon>Bacteria</taxon>
        <taxon>Pseudomonadati</taxon>
        <taxon>Spirochaetota</taxon>
        <taxon>Spirochaetia</taxon>
        <taxon>Spirochaetales</taxon>
        <taxon>Treponemataceae</taxon>
        <taxon>Teretinema</taxon>
    </lineage>
</organism>
<dbReference type="Pfam" id="PF00781">
    <property type="entry name" value="DAGK_cat"/>
    <property type="match status" value="1"/>
</dbReference>
<dbReference type="Proteomes" id="UP001198163">
    <property type="component" value="Unassembled WGS sequence"/>
</dbReference>
<dbReference type="RefSeq" id="WP_230754905.1">
    <property type="nucleotide sequence ID" value="NZ_JAINWA010000003.1"/>
</dbReference>
<sequence>MDYIEQLSFIVERSSAFAGKHVRISVIVNPVAGGFTIPSRVKANKIALEEAVQSVSYRKPAARSCSCAVFRTESAGHASRLARAVFDSILEDAASDVLHLVVTAGGDGTSLDVQAEMAKMVLEEGRGELSDRVCLLRLPFGTGNDGSDGRTLSESFTRLVGDSRFEFRPAVVVRPHNCSASPWYAFNIASLGLDAFVTHMTNHVKRIVPGDVYKIWVDAACLFYNRLYPLGSMRVNAYSADGTQVSSYAEPLLLQVMGVSGYRTYGSNQRILPDERNVCAARDMSLLRKLSLKKYVKEGTHAGFPEMIMYTAAKLVINYDKKILVQMDGESHLLDAASFPLVMELSKPFMQVLVPQM</sequence>